<organism evidence="2 3">
    <name type="scientific">Aphanomyces astaci</name>
    <name type="common">Crayfish plague agent</name>
    <dbReference type="NCBI Taxonomy" id="112090"/>
    <lineage>
        <taxon>Eukaryota</taxon>
        <taxon>Sar</taxon>
        <taxon>Stramenopiles</taxon>
        <taxon>Oomycota</taxon>
        <taxon>Saprolegniomycetes</taxon>
        <taxon>Saprolegniales</taxon>
        <taxon>Verrucalvaceae</taxon>
        <taxon>Aphanomyces</taxon>
    </lineage>
</organism>
<feature type="domain" description="SEC63" evidence="1">
    <location>
        <begin position="2"/>
        <end position="192"/>
    </location>
</feature>
<dbReference type="InterPro" id="IPR004179">
    <property type="entry name" value="Sec63-dom"/>
</dbReference>
<dbReference type="SUPFAM" id="SSF81296">
    <property type="entry name" value="E set domains"/>
    <property type="match status" value="1"/>
</dbReference>
<dbReference type="Gene3D" id="1.10.3380.10">
    <property type="entry name" value="Sec63 N-terminal domain-like domain"/>
    <property type="match status" value="1"/>
</dbReference>
<name>A0A6A5B0K3_APHAT</name>
<comment type="caution">
    <text evidence="2">The sequence shown here is derived from an EMBL/GenBank/DDBJ whole genome shotgun (WGS) entry which is preliminary data.</text>
</comment>
<proteinExistence type="predicted"/>
<feature type="non-terminal residue" evidence="2">
    <location>
        <position position="193"/>
    </location>
</feature>
<dbReference type="Pfam" id="PF02889">
    <property type="entry name" value="Sec63"/>
    <property type="match status" value="1"/>
</dbReference>
<dbReference type="Gene3D" id="2.60.40.150">
    <property type="entry name" value="C2 domain"/>
    <property type="match status" value="1"/>
</dbReference>
<dbReference type="AlphaFoldDB" id="A0A6A5B0K3"/>
<dbReference type="InterPro" id="IPR014756">
    <property type="entry name" value="Ig_E-set"/>
</dbReference>
<evidence type="ECO:0000313" key="3">
    <source>
        <dbReference type="Proteomes" id="UP000469452"/>
    </source>
</evidence>
<gene>
    <name evidence="2" type="ORF">AaE_000150</name>
</gene>
<dbReference type="SUPFAM" id="SSF158702">
    <property type="entry name" value="Sec63 N-terminal domain-like"/>
    <property type="match status" value="1"/>
</dbReference>
<evidence type="ECO:0000313" key="2">
    <source>
        <dbReference type="EMBL" id="KAF0776150.1"/>
    </source>
</evidence>
<feature type="non-terminal residue" evidence="2">
    <location>
        <position position="1"/>
    </location>
</feature>
<dbReference type="InterPro" id="IPR035892">
    <property type="entry name" value="C2_domain_sf"/>
</dbReference>
<reference evidence="2 3" key="1">
    <citation type="submission" date="2019-06" db="EMBL/GenBank/DDBJ databases">
        <title>Genomics analysis of Aphanomyces spp. identifies a new class of oomycete effector associated with host adaptation.</title>
        <authorList>
            <person name="Gaulin E."/>
        </authorList>
    </citation>
    <scope>NUCLEOTIDE SEQUENCE [LARGE SCALE GENOMIC DNA]</scope>
    <source>
        <strain evidence="2 3">E</strain>
    </source>
</reference>
<evidence type="ECO:0000259" key="1">
    <source>
        <dbReference type="SMART" id="SM00973"/>
    </source>
</evidence>
<dbReference type="EMBL" id="VJMI01000314">
    <property type="protein sequence ID" value="KAF0776150.1"/>
    <property type="molecule type" value="Genomic_DNA"/>
</dbReference>
<accession>A0A6A5B0K3</accession>
<dbReference type="Proteomes" id="UP000469452">
    <property type="component" value="Unassembled WGS sequence"/>
</dbReference>
<dbReference type="SMART" id="SM00973">
    <property type="entry name" value="Sec63"/>
    <property type="match status" value="1"/>
</dbReference>
<protein>
    <recommendedName>
        <fullName evidence="1">SEC63 domain-containing protein</fullName>
    </recommendedName>
</protein>
<dbReference type="Gene3D" id="1.10.150.20">
    <property type="entry name" value="5' to 3' exonuclease, C-terminal subdomain"/>
    <property type="match status" value="1"/>
</dbReference>
<sequence length="193" mass="22426">AYISNTSSRLTNFTLISDTNYVAQNGSRVTRALFDICLKKGWPVAAEKVLNVAKSIDHRMWWTQSPLRRFLHVLPFDAVARLEERYDIDTLFTLSVDEIGVAVHSPRVAEKIVQHMKYLPYLLVDVHVQPLTQGILKVSVDVRCDFEWNDLYHGSVEAWWMWVEDDHAMYHAEHVLIHKAQRLDVIQCTFHVP</sequence>